<dbReference type="RefSeq" id="WP_093849335.1">
    <property type="nucleotide sequence ID" value="NZ_FOSG01000006.1"/>
</dbReference>
<sequence>MDANAAGPRGHVAVGVDGSRHAELALEQAAAEARRRGVPLQVVHGRPWAALPQTGAEPAAHTPSREDARTLAESAAEHARRLVPRLEVVASAVDEDAPDALVRLSHRAAVTVVGSRGLGGFTGLLLGSVGLRVAAHTAGPLLVVRGDLPPEHNRVPHDTVLLGVEGEADTDAVGLAFREAAARQARLVALHAWVYRHLAPPGEPLVPTSPRREDIARVARAETAAAEGVLDPFRGRYPQVRAEVRTVNGGAAPALVEASEAADVVVVAVHRRRGRLAMRLGPVVHSLLHHARCPVLVVPVPLGGDHGGKPGGGHGESRGEEDAT</sequence>
<feature type="domain" description="UspA" evidence="3">
    <location>
        <begin position="158"/>
        <end position="299"/>
    </location>
</feature>
<dbReference type="EMBL" id="FOSG01000006">
    <property type="protein sequence ID" value="SFK45867.1"/>
    <property type="molecule type" value="Genomic_DNA"/>
</dbReference>
<dbReference type="SUPFAM" id="SSF52402">
    <property type="entry name" value="Adenine nucleotide alpha hydrolases-like"/>
    <property type="match status" value="2"/>
</dbReference>
<evidence type="ECO:0000256" key="2">
    <source>
        <dbReference type="SAM" id="MobiDB-lite"/>
    </source>
</evidence>
<evidence type="ECO:0000259" key="3">
    <source>
        <dbReference type="Pfam" id="PF00582"/>
    </source>
</evidence>
<evidence type="ECO:0000313" key="4">
    <source>
        <dbReference type="EMBL" id="SFK45867.1"/>
    </source>
</evidence>
<comment type="similarity">
    <text evidence="1">Belongs to the universal stress protein A family.</text>
</comment>
<keyword evidence="5" id="KW-1185">Reference proteome</keyword>
<dbReference type="PRINTS" id="PR01438">
    <property type="entry name" value="UNVRSLSTRESS"/>
</dbReference>
<gene>
    <name evidence="4" type="ORF">SAMN05192584_106110</name>
</gene>
<dbReference type="AlphaFoldDB" id="A0A1I3ZPE1"/>
<dbReference type="Gene3D" id="3.40.50.620">
    <property type="entry name" value="HUPs"/>
    <property type="match status" value="2"/>
</dbReference>
<proteinExistence type="inferred from homology"/>
<reference evidence="5" key="1">
    <citation type="submission" date="2016-10" db="EMBL/GenBank/DDBJ databases">
        <authorList>
            <person name="Varghese N."/>
            <person name="Submissions S."/>
        </authorList>
    </citation>
    <scope>NUCLEOTIDE SEQUENCE [LARGE SCALE GENOMIC DNA]</scope>
    <source>
        <strain evidence="5">PL19</strain>
    </source>
</reference>
<protein>
    <submittedName>
        <fullName evidence="4">Nucleotide-binding universal stress protein, UspA family</fullName>
    </submittedName>
</protein>
<evidence type="ECO:0000256" key="1">
    <source>
        <dbReference type="ARBA" id="ARBA00008791"/>
    </source>
</evidence>
<dbReference type="Pfam" id="PF00582">
    <property type="entry name" value="Usp"/>
    <property type="match status" value="2"/>
</dbReference>
<dbReference type="OrthoDB" id="3865341at2"/>
<organism evidence="4 5">
    <name type="scientific">Streptomyces pini</name>
    <dbReference type="NCBI Taxonomy" id="1520580"/>
    <lineage>
        <taxon>Bacteria</taxon>
        <taxon>Bacillati</taxon>
        <taxon>Actinomycetota</taxon>
        <taxon>Actinomycetes</taxon>
        <taxon>Kitasatosporales</taxon>
        <taxon>Streptomycetaceae</taxon>
        <taxon>Streptomyces</taxon>
    </lineage>
</organism>
<feature type="domain" description="UspA" evidence="3">
    <location>
        <begin position="11"/>
        <end position="145"/>
    </location>
</feature>
<dbReference type="InterPro" id="IPR014729">
    <property type="entry name" value="Rossmann-like_a/b/a_fold"/>
</dbReference>
<dbReference type="InterPro" id="IPR006016">
    <property type="entry name" value="UspA"/>
</dbReference>
<name>A0A1I3ZPE1_9ACTN</name>
<dbReference type="Proteomes" id="UP000198928">
    <property type="component" value="Unassembled WGS sequence"/>
</dbReference>
<feature type="compositionally biased region" description="Basic and acidic residues" evidence="2">
    <location>
        <begin position="315"/>
        <end position="324"/>
    </location>
</feature>
<dbReference type="PANTHER" id="PTHR46268:SF6">
    <property type="entry name" value="UNIVERSAL STRESS PROTEIN UP12"/>
    <property type="match status" value="1"/>
</dbReference>
<dbReference type="InterPro" id="IPR006015">
    <property type="entry name" value="Universal_stress_UspA"/>
</dbReference>
<feature type="region of interest" description="Disordered" evidence="2">
    <location>
        <begin position="304"/>
        <end position="324"/>
    </location>
</feature>
<accession>A0A1I3ZPE1</accession>
<evidence type="ECO:0000313" key="5">
    <source>
        <dbReference type="Proteomes" id="UP000198928"/>
    </source>
</evidence>
<dbReference type="PANTHER" id="PTHR46268">
    <property type="entry name" value="STRESS RESPONSE PROTEIN NHAX"/>
    <property type="match status" value="1"/>
</dbReference>